<proteinExistence type="predicted"/>
<dbReference type="STRING" id="54.SAMN02745121_02698"/>
<organism evidence="1 2">
    <name type="scientific">Nannocystis exedens</name>
    <dbReference type="NCBI Taxonomy" id="54"/>
    <lineage>
        <taxon>Bacteria</taxon>
        <taxon>Pseudomonadati</taxon>
        <taxon>Myxococcota</taxon>
        <taxon>Polyangia</taxon>
        <taxon>Nannocystales</taxon>
        <taxon>Nannocystaceae</taxon>
        <taxon>Nannocystis</taxon>
    </lineage>
</organism>
<name>A0A1I1X2N8_9BACT</name>
<dbReference type="Proteomes" id="UP000199400">
    <property type="component" value="Unassembled WGS sequence"/>
</dbReference>
<dbReference type="Pfam" id="PF13528">
    <property type="entry name" value="Glyco_trans_1_3"/>
    <property type="match status" value="1"/>
</dbReference>
<reference evidence="2" key="1">
    <citation type="submission" date="2016-10" db="EMBL/GenBank/DDBJ databases">
        <authorList>
            <person name="Varghese N."/>
            <person name="Submissions S."/>
        </authorList>
    </citation>
    <scope>NUCLEOTIDE SEQUENCE [LARGE SCALE GENOMIC DNA]</scope>
    <source>
        <strain evidence="2">ATCC 25963</strain>
    </source>
</reference>
<dbReference type="PANTHER" id="PTHR21015:SF22">
    <property type="entry name" value="GLYCOSYLTRANSFERASE"/>
    <property type="match status" value="1"/>
</dbReference>
<keyword evidence="2" id="KW-1185">Reference proteome</keyword>
<keyword evidence="1" id="KW-0808">Transferase</keyword>
<evidence type="ECO:0000313" key="1">
    <source>
        <dbReference type="EMBL" id="SFE01714.1"/>
    </source>
</evidence>
<accession>A0A1I1X2N8</accession>
<dbReference type="GO" id="GO:0016757">
    <property type="term" value="F:glycosyltransferase activity"/>
    <property type="evidence" value="ECO:0007669"/>
    <property type="project" value="TreeGrafter"/>
</dbReference>
<dbReference type="PANTHER" id="PTHR21015">
    <property type="entry name" value="UDP-N-ACETYLGLUCOSAMINE--N-ACETYLMURAMYL-(PENTAPEPTIDE) PYROPHOSPHORYL-UNDECAPRENOL N-ACETYLGLUCOSAMINE TRANSFERASE 1"/>
    <property type="match status" value="1"/>
</dbReference>
<dbReference type="EMBL" id="FOMX01000007">
    <property type="protein sequence ID" value="SFE01714.1"/>
    <property type="molecule type" value="Genomic_DNA"/>
</dbReference>
<dbReference type="AlphaFoldDB" id="A0A1I1X2N8"/>
<evidence type="ECO:0000313" key="2">
    <source>
        <dbReference type="Proteomes" id="UP000199400"/>
    </source>
</evidence>
<dbReference type="SUPFAM" id="SSF53756">
    <property type="entry name" value="UDP-Glycosyltransferase/glycogen phosphorylase"/>
    <property type="match status" value="1"/>
</dbReference>
<dbReference type="RefSeq" id="WP_096328931.1">
    <property type="nucleotide sequence ID" value="NZ_FOMX01000007.1"/>
</dbReference>
<gene>
    <name evidence="1" type="ORF">SAMN02745121_02698</name>
</gene>
<dbReference type="OrthoDB" id="9793805at2"/>
<sequence length="329" mass="34922">MARVSLVVHGRGRGHASRAVACARALRDAGHALHVFAGGDAEQVLRDMSEVTAIPIVRPGLGAVGGWLRRLSSDVDRFAAAGPECVVSDGDQPSLVLARRRKVGSVAVDHGLALTHSRLPIRPPAATRLYERLNNAPLALADRLVAVHFLPFEATDARVAVARPDLRDDLRGPVTREGFLLAYFRDDNGRDALALALAAGAEVVCFGERDPQLPGLVFHRSDRAGFADHLRRCDGVITSAGSNVLAECVMLRKPALALHRRGDAEQALNAELAELAGVALARSFEALRPRDVADFLARVRGGEFAAPDLVAAMPPVSEVVVSAVAALLV</sequence>
<dbReference type="Gene3D" id="3.40.50.2000">
    <property type="entry name" value="Glycogen Phosphorylase B"/>
    <property type="match status" value="1"/>
</dbReference>
<protein>
    <submittedName>
        <fullName evidence="1">UDP:flavonoid glycosyltransferase YjiC, YdhE family</fullName>
    </submittedName>
</protein>